<reference evidence="2 3" key="1">
    <citation type="journal article" date="2017" name="Front. Microbiol.">
        <title>Prevalence, Host Range, and Comparative Genomic Analysis of Temperate Ochrobactrum Phages.</title>
        <authorList>
            <person name="Jackel C."/>
            <person name="Hertwig S."/>
            <person name="Scholz H.C."/>
            <person name="Nockler K."/>
            <person name="Reetz J."/>
            <person name="Hammerl J.A."/>
        </authorList>
    </citation>
    <scope>NUCLEOTIDE SEQUENCE [LARGE SCALE GENOMIC DNA]</scope>
</reference>
<protein>
    <recommendedName>
        <fullName evidence="4">Holin</fullName>
    </recommendedName>
</protein>
<name>A0A240F4T5_9CAUD</name>
<dbReference type="Proteomes" id="UP000221249">
    <property type="component" value="Segment"/>
</dbReference>
<dbReference type="EMBL" id="KY417925">
    <property type="protein sequence ID" value="APU92961.1"/>
    <property type="molecule type" value="Genomic_DNA"/>
</dbReference>
<accession>A0A240F4T5</accession>
<proteinExistence type="predicted"/>
<organism evidence="2 3">
    <name type="scientific">Ochrobactrum phage POI1126</name>
    <dbReference type="NCBI Taxonomy" id="1932118"/>
    <lineage>
        <taxon>Viruses</taxon>
        <taxon>Duplodnaviria</taxon>
        <taxon>Heunggongvirae</taxon>
        <taxon>Uroviricota</taxon>
        <taxon>Caudoviricetes</taxon>
        <taxon>Namazuvirus</taxon>
        <taxon>Namazuvirus POI1126</taxon>
    </lineage>
</organism>
<feature type="transmembrane region" description="Helical" evidence="1">
    <location>
        <begin position="139"/>
        <end position="159"/>
    </location>
</feature>
<keyword evidence="1" id="KW-0472">Membrane</keyword>
<evidence type="ECO:0000313" key="2">
    <source>
        <dbReference type="EMBL" id="APU92961.1"/>
    </source>
</evidence>
<evidence type="ECO:0000256" key="1">
    <source>
        <dbReference type="SAM" id="Phobius"/>
    </source>
</evidence>
<evidence type="ECO:0008006" key="4">
    <source>
        <dbReference type="Google" id="ProtNLM"/>
    </source>
</evidence>
<feature type="transmembrane region" description="Helical" evidence="1">
    <location>
        <begin position="110"/>
        <end position="133"/>
    </location>
</feature>
<gene>
    <name evidence="2" type="ORF">POI1126_33</name>
</gene>
<keyword evidence="1" id="KW-0812">Transmembrane</keyword>
<keyword evidence="3" id="KW-1185">Reference proteome</keyword>
<keyword evidence="1" id="KW-1133">Transmembrane helix</keyword>
<sequence length="172" mass="18629">MSTAIIDALKQSAIRTGSIIVKDIVSAQLGPTIGGLAGSVIDTVAGQLGVSPDEIPSCPPEKIDQAVATANSDRDILARYVEAHRMTTDLFKAEMVKGGEAWWTWAWRPFWMWLLAFLWVWNGIVVNVVNGVLTASIAAMPWEALGAITATYTAMYLGGHTAKDLAQKRWGK</sequence>
<evidence type="ECO:0000313" key="3">
    <source>
        <dbReference type="Proteomes" id="UP000221249"/>
    </source>
</evidence>